<keyword evidence="5" id="KW-0472">Membrane</keyword>
<dbReference type="Pfam" id="PF13676">
    <property type="entry name" value="TIR_2"/>
    <property type="match status" value="1"/>
</dbReference>
<dbReference type="SUPFAM" id="SSF52200">
    <property type="entry name" value="Toll/Interleukin receptor TIR domain"/>
    <property type="match status" value="1"/>
</dbReference>
<evidence type="ECO:0000256" key="4">
    <source>
        <dbReference type="ARBA" id="ARBA00022989"/>
    </source>
</evidence>
<keyword evidence="3" id="KW-0732">Signal</keyword>
<dbReference type="InterPro" id="IPR035897">
    <property type="entry name" value="Toll_tir_struct_dom_sf"/>
</dbReference>
<reference evidence="7" key="2">
    <citation type="submission" date="2025-08" db="UniProtKB">
        <authorList>
            <consortium name="Ensembl"/>
        </authorList>
    </citation>
    <scope>IDENTIFICATION</scope>
</reference>
<keyword evidence="8" id="KW-1185">Reference proteome</keyword>
<dbReference type="GeneTree" id="ENSGT00940000166466"/>
<accession>A0AAY5EM10</accession>
<evidence type="ECO:0000256" key="2">
    <source>
        <dbReference type="ARBA" id="ARBA00022692"/>
    </source>
</evidence>
<proteinExistence type="predicted"/>
<dbReference type="GO" id="GO:0006954">
    <property type="term" value="P:inflammatory response"/>
    <property type="evidence" value="ECO:0007669"/>
    <property type="project" value="TreeGrafter"/>
</dbReference>
<comment type="subcellular location">
    <subcellularLocation>
        <location evidence="1">Membrane</location>
    </subcellularLocation>
</comment>
<keyword evidence="2" id="KW-0812">Transmembrane</keyword>
<dbReference type="InterPro" id="IPR000157">
    <property type="entry name" value="TIR_dom"/>
</dbReference>
<dbReference type="PROSITE" id="PS50104">
    <property type="entry name" value="TIR"/>
    <property type="match status" value="1"/>
</dbReference>
<reference evidence="7" key="3">
    <citation type="submission" date="2025-09" db="UniProtKB">
        <authorList>
            <consortium name="Ensembl"/>
        </authorList>
    </citation>
    <scope>IDENTIFICATION</scope>
</reference>
<dbReference type="PANTHER" id="PTHR24365:SF522">
    <property type="entry name" value="LOW QUALITY PROTEIN: TOLL-LIKE RECEPTOR 13-RELATED"/>
    <property type="match status" value="1"/>
</dbReference>
<dbReference type="Proteomes" id="UP000314983">
    <property type="component" value="Chromosome 2"/>
</dbReference>
<sequence>LSNLRILHLLDKLQCSSDNSFDRLQNLQAYGKENCFSETEFVLFASAFHTIGNNSKLMYHDDAFVSYSSKDEGWVINGLEQQGHHFRRLCLHSRDFQLGKDIAENITDSLCKGCQTFCLISHNYLLSHWCSLEMDLSLWIKVSAKCHKCTHQRLAQLVKTRTYLDWPRTS</sequence>
<evidence type="ECO:0000313" key="7">
    <source>
        <dbReference type="Ensembl" id="ENSEEEP00000057956.1"/>
    </source>
</evidence>
<dbReference type="Gene3D" id="3.40.50.10140">
    <property type="entry name" value="Toll/interleukin-1 receptor homology (TIR) domain"/>
    <property type="match status" value="1"/>
</dbReference>
<protein>
    <recommendedName>
        <fullName evidence="6">TIR domain-containing protein</fullName>
    </recommendedName>
</protein>
<evidence type="ECO:0000256" key="1">
    <source>
        <dbReference type="ARBA" id="ARBA00004370"/>
    </source>
</evidence>
<feature type="domain" description="TIR" evidence="6">
    <location>
        <begin position="59"/>
        <end position="170"/>
    </location>
</feature>
<dbReference type="GO" id="GO:0002224">
    <property type="term" value="P:toll-like receptor signaling pathway"/>
    <property type="evidence" value="ECO:0007669"/>
    <property type="project" value="TreeGrafter"/>
</dbReference>
<evidence type="ECO:0000256" key="5">
    <source>
        <dbReference type="ARBA" id="ARBA00023136"/>
    </source>
</evidence>
<evidence type="ECO:0000256" key="3">
    <source>
        <dbReference type="ARBA" id="ARBA00022729"/>
    </source>
</evidence>
<organism evidence="7 8">
    <name type="scientific">Electrophorus electricus</name>
    <name type="common">Electric eel</name>
    <name type="synonym">Gymnotus electricus</name>
    <dbReference type="NCBI Taxonomy" id="8005"/>
    <lineage>
        <taxon>Eukaryota</taxon>
        <taxon>Metazoa</taxon>
        <taxon>Chordata</taxon>
        <taxon>Craniata</taxon>
        <taxon>Vertebrata</taxon>
        <taxon>Euteleostomi</taxon>
        <taxon>Actinopterygii</taxon>
        <taxon>Neopterygii</taxon>
        <taxon>Teleostei</taxon>
        <taxon>Ostariophysi</taxon>
        <taxon>Gymnotiformes</taxon>
        <taxon>Gymnotoidei</taxon>
        <taxon>Gymnotidae</taxon>
        <taxon>Electrophorus</taxon>
    </lineage>
</organism>
<dbReference type="GO" id="GO:0005886">
    <property type="term" value="C:plasma membrane"/>
    <property type="evidence" value="ECO:0007669"/>
    <property type="project" value="TreeGrafter"/>
</dbReference>
<dbReference type="PANTHER" id="PTHR24365">
    <property type="entry name" value="TOLL-LIKE RECEPTOR"/>
    <property type="match status" value="1"/>
</dbReference>
<keyword evidence="4" id="KW-1133">Transmembrane helix</keyword>
<dbReference type="Ensembl" id="ENSEEET00000024876.2">
    <property type="protein sequence ID" value="ENSEEEP00000057956.1"/>
    <property type="gene ID" value="ENSEEEG00000011923.2"/>
</dbReference>
<evidence type="ECO:0000259" key="6">
    <source>
        <dbReference type="PROSITE" id="PS50104"/>
    </source>
</evidence>
<dbReference type="AlphaFoldDB" id="A0AAY5EM10"/>
<reference evidence="7 8" key="1">
    <citation type="submission" date="2020-05" db="EMBL/GenBank/DDBJ databases">
        <title>Electrophorus electricus (electric eel) genome, fEleEle1, primary haplotype.</title>
        <authorList>
            <person name="Myers G."/>
            <person name="Meyer A."/>
            <person name="Fedrigo O."/>
            <person name="Formenti G."/>
            <person name="Rhie A."/>
            <person name="Tracey A."/>
            <person name="Sims Y."/>
            <person name="Jarvis E.D."/>
        </authorList>
    </citation>
    <scope>NUCLEOTIDE SEQUENCE [LARGE SCALE GENOMIC DNA]</scope>
</reference>
<dbReference type="GO" id="GO:0038023">
    <property type="term" value="F:signaling receptor activity"/>
    <property type="evidence" value="ECO:0007669"/>
    <property type="project" value="TreeGrafter"/>
</dbReference>
<name>A0AAY5EM10_ELEEL</name>
<evidence type="ECO:0000313" key="8">
    <source>
        <dbReference type="Proteomes" id="UP000314983"/>
    </source>
</evidence>